<dbReference type="InterPro" id="IPR052164">
    <property type="entry name" value="Anthracycline_SecMetBiosynth"/>
</dbReference>
<reference evidence="2 3" key="1">
    <citation type="journal article" date="2016" name="Front. Microbiol.">
        <title>Comparative Genomics Analysis of Streptomyces Species Reveals Their Adaptation to the Marine Environment and Their Diversity at the Genomic Level.</title>
        <authorList>
            <person name="Tian X."/>
            <person name="Zhang Z."/>
            <person name="Yang T."/>
            <person name="Chen M."/>
            <person name="Li J."/>
            <person name="Chen F."/>
            <person name="Yang J."/>
            <person name="Li W."/>
            <person name="Zhang B."/>
            <person name="Zhang Z."/>
            <person name="Wu J."/>
            <person name="Zhang C."/>
            <person name="Long L."/>
            <person name="Xiao J."/>
        </authorList>
    </citation>
    <scope>NUCLEOTIDE SEQUENCE [LARGE SCALE GENOMIC DNA]</scope>
    <source>
        <strain evidence="2 3">SCSIO M10379</strain>
    </source>
</reference>
<feature type="domain" description="VOC" evidence="1">
    <location>
        <begin position="144"/>
        <end position="259"/>
    </location>
</feature>
<dbReference type="Pfam" id="PF00903">
    <property type="entry name" value="Glyoxalase"/>
    <property type="match status" value="1"/>
</dbReference>
<sequence>MTEAATRLRHTPGAPAWASLMVHGLDTGKEFYQGLFGWEFRAGPRQLGPYVRAVAAGHEVAGLGKKADGRQLPVAWLPYLATDDADDTAAAVRSYGGTVAVGPLDAEQAGRMAIVSDPHGAPFGLWQDVHVPGLGTAPRGMAGAPVWFELVTRETGRVVKFYQAVFGYDVQSVEAPGADYLTLCVAGVPVAGIQGVGDALPRDRGPHWRTYFAVADPDGMAGRVEKLGGGVVRGPGDSPYGRVATLADPEGAHFSVIRPAAADR</sequence>
<dbReference type="InterPro" id="IPR041581">
    <property type="entry name" value="Glyoxalase_6"/>
</dbReference>
<proteinExistence type="predicted"/>
<dbReference type="PANTHER" id="PTHR33993">
    <property type="entry name" value="GLYOXALASE-RELATED"/>
    <property type="match status" value="1"/>
</dbReference>
<dbReference type="PATRIC" id="fig|943816.4.peg.3893"/>
<dbReference type="SUPFAM" id="SSF54593">
    <property type="entry name" value="Glyoxalase/Bleomycin resistance protein/Dihydroxybiphenyl dioxygenase"/>
    <property type="match status" value="2"/>
</dbReference>
<feature type="domain" description="VOC" evidence="1">
    <location>
        <begin position="14"/>
        <end position="128"/>
    </location>
</feature>
<comment type="caution">
    <text evidence="2">The sequence shown here is derived from an EMBL/GenBank/DDBJ whole genome shotgun (WGS) entry which is preliminary data.</text>
</comment>
<dbReference type="InterPro" id="IPR029068">
    <property type="entry name" value="Glyas_Bleomycin-R_OHBP_Dase"/>
</dbReference>
<dbReference type="InterPro" id="IPR004360">
    <property type="entry name" value="Glyas_Fos-R_dOase_dom"/>
</dbReference>
<accession>A0A1E7K7S9</accession>
<dbReference type="InterPro" id="IPR037523">
    <property type="entry name" value="VOC_core"/>
</dbReference>
<dbReference type="CDD" id="cd07247">
    <property type="entry name" value="SgaA_N_like"/>
    <property type="match status" value="2"/>
</dbReference>
<evidence type="ECO:0000313" key="2">
    <source>
        <dbReference type="EMBL" id="OEU99980.1"/>
    </source>
</evidence>
<dbReference type="Pfam" id="PF18029">
    <property type="entry name" value="Glyoxalase_6"/>
    <property type="match status" value="1"/>
</dbReference>
<dbReference type="PROSITE" id="PS51819">
    <property type="entry name" value="VOC"/>
    <property type="match status" value="2"/>
</dbReference>
<organism evidence="2 3">
    <name type="scientific">Streptomyces qinglanensis</name>
    <dbReference type="NCBI Taxonomy" id="943816"/>
    <lineage>
        <taxon>Bacteria</taxon>
        <taxon>Bacillati</taxon>
        <taxon>Actinomycetota</taxon>
        <taxon>Actinomycetes</taxon>
        <taxon>Kitasatosporales</taxon>
        <taxon>Streptomycetaceae</taxon>
        <taxon>Streptomyces</taxon>
    </lineage>
</organism>
<dbReference type="EMBL" id="LJGV01000022">
    <property type="protein sequence ID" value="OEU99980.1"/>
    <property type="molecule type" value="Genomic_DNA"/>
</dbReference>
<dbReference type="RefSeq" id="WP_069992644.1">
    <property type="nucleotide sequence ID" value="NZ_LJGV01000022.1"/>
</dbReference>
<name>A0A1E7K7S9_9ACTN</name>
<dbReference type="Gene3D" id="3.10.180.10">
    <property type="entry name" value="2,3-Dihydroxybiphenyl 1,2-Dioxygenase, domain 1"/>
    <property type="match status" value="2"/>
</dbReference>
<dbReference type="PANTHER" id="PTHR33993:SF10">
    <property type="entry name" value="CONSERVED PROTEIN"/>
    <property type="match status" value="1"/>
</dbReference>
<dbReference type="AlphaFoldDB" id="A0A1E7K7S9"/>
<dbReference type="Proteomes" id="UP000175829">
    <property type="component" value="Unassembled WGS sequence"/>
</dbReference>
<evidence type="ECO:0000313" key="3">
    <source>
        <dbReference type="Proteomes" id="UP000175829"/>
    </source>
</evidence>
<gene>
    <name evidence="2" type="ORF">AN217_21725</name>
</gene>
<evidence type="ECO:0000259" key="1">
    <source>
        <dbReference type="PROSITE" id="PS51819"/>
    </source>
</evidence>
<protein>
    <submittedName>
        <fullName evidence="2">Bleomycin resistance protein</fullName>
    </submittedName>
</protein>